<feature type="region of interest" description="Disordered" evidence="6">
    <location>
        <begin position="13"/>
        <end position="73"/>
    </location>
</feature>
<evidence type="ECO:0000313" key="9">
    <source>
        <dbReference type="Proteomes" id="UP001187471"/>
    </source>
</evidence>
<dbReference type="PANTHER" id="PTHR31140:SF70">
    <property type="entry name" value="B3 DOMAIN-CONTAINING PROTEIN OS11G0156000"/>
    <property type="match status" value="1"/>
</dbReference>
<evidence type="ECO:0000256" key="4">
    <source>
        <dbReference type="ARBA" id="ARBA00023163"/>
    </source>
</evidence>
<dbReference type="AlphaFoldDB" id="A0AA88SDJ4"/>
<evidence type="ECO:0000313" key="8">
    <source>
        <dbReference type="EMBL" id="KAK2987415.1"/>
    </source>
</evidence>
<sequence length="357" mass="40141">MSINHLSSDLPETLWWRQPHPPHMTESTPRTPSSKLSQTSTSWSRPRLHHPHPHIYHPSTTATSSPMTTAQNTNSFTFNLNHEDEEELDEQVPDETENPSKDEWQEQEFQTETMFEKPLTPSDVGKLNRLVIPKQYAEKYFPLGGVGGDPGEKGLLLSFEDESGKSWKFRYSYWNSSQSYVLTKGWSRFVKEKRLDAGDIVLFHRHRVDGDRLFIGWRRRQVVQDSGVVVAQPAVVAVNSGGGGGGWSQVCYSAHPYPAQHPHGPHFPYQPDCLHAGSVMQNQTAPSGNSKRLRLFGVNMECQSDESEPHTPTGSPMSSQGQANGQYYASTHHNHMLANSFGANQINFNYAYATAHV</sequence>
<organism evidence="8 9">
    <name type="scientific">Escallonia rubra</name>
    <dbReference type="NCBI Taxonomy" id="112253"/>
    <lineage>
        <taxon>Eukaryota</taxon>
        <taxon>Viridiplantae</taxon>
        <taxon>Streptophyta</taxon>
        <taxon>Embryophyta</taxon>
        <taxon>Tracheophyta</taxon>
        <taxon>Spermatophyta</taxon>
        <taxon>Magnoliopsida</taxon>
        <taxon>eudicotyledons</taxon>
        <taxon>Gunneridae</taxon>
        <taxon>Pentapetalae</taxon>
        <taxon>asterids</taxon>
        <taxon>campanulids</taxon>
        <taxon>Escalloniales</taxon>
        <taxon>Escalloniaceae</taxon>
        <taxon>Escallonia</taxon>
    </lineage>
</organism>
<gene>
    <name evidence="8" type="ORF">RJ640_020612</name>
</gene>
<evidence type="ECO:0000256" key="3">
    <source>
        <dbReference type="ARBA" id="ARBA00023125"/>
    </source>
</evidence>
<feature type="compositionally biased region" description="Basic residues" evidence="6">
    <location>
        <begin position="46"/>
        <end position="55"/>
    </location>
</feature>
<dbReference type="PANTHER" id="PTHR31140">
    <property type="entry name" value="B3 DOMAIN-CONTAINING TRANSCRIPTION FACTOR ABI3"/>
    <property type="match status" value="1"/>
</dbReference>
<dbReference type="GO" id="GO:0005634">
    <property type="term" value="C:nucleus"/>
    <property type="evidence" value="ECO:0007669"/>
    <property type="project" value="UniProtKB-SubCell"/>
</dbReference>
<dbReference type="GO" id="GO:0003677">
    <property type="term" value="F:DNA binding"/>
    <property type="evidence" value="ECO:0007669"/>
    <property type="project" value="UniProtKB-KW"/>
</dbReference>
<dbReference type="InterPro" id="IPR044800">
    <property type="entry name" value="LEC2-like"/>
</dbReference>
<dbReference type="Gene3D" id="2.40.330.10">
    <property type="entry name" value="DNA-binding pseudobarrel domain"/>
    <property type="match status" value="1"/>
</dbReference>
<dbReference type="EMBL" id="JAVXUO010000986">
    <property type="protein sequence ID" value="KAK2987415.1"/>
    <property type="molecule type" value="Genomic_DNA"/>
</dbReference>
<feature type="compositionally biased region" description="Low complexity" evidence="6">
    <location>
        <begin position="58"/>
        <end position="70"/>
    </location>
</feature>
<evidence type="ECO:0000256" key="6">
    <source>
        <dbReference type="SAM" id="MobiDB-lite"/>
    </source>
</evidence>
<dbReference type="CDD" id="cd10017">
    <property type="entry name" value="B3_DNA"/>
    <property type="match status" value="1"/>
</dbReference>
<evidence type="ECO:0000256" key="5">
    <source>
        <dbReference type="ARBA" id="ARBA00023242"/>
    </source>
</evidence>
<comment type="caution">
    <text evidence="8">The sequence shown here is derived from an EMBL/GenBank/DDBJ whole genome shotgun (WGS) entry which is preliminary data.</text>
</comment>
<evidence type="ECO:0000256" key="2">
    <source>
        <dbReference type="ARBA" id="ARBA00023015"/>
    </source>
</evidence>
<keyword evidence="3" id="KW-0238">DNA-binding</keyword>
<evidence type="ECO:0000256" key="1">
    <source>
        <dbReference type="ARBA" id="ARBA00004123"/>
    </source>
</evidence>
<accession>A0AA88SDJ4</accession>
<comment type="subcellular location">
    <subcellularLocation>
        <location evidence="1">Nucleus</location>
    </subcellularLocation>
</comment>
<dbReference type="Proteomes" id="UP001187471">
    <property type="component" value="Unassembled WGS sequence"/>
</dbReference>
<dbReference type="InterPro" id="IPR003340">
    <property type="entry name" value="B3_DNA-bd"/>
</dbReference>
<evidence type="ECO:0000259" key="7">
    <source>
        <dbReference type="PROSITE" id="PS50863"/>
    </source>
</evidence>
<reference evidence="8" key="1">
    <citation type="submission" date="2022-12" db="EMBL/GenBank/DDBJ databases">
        <title>Draft genome assemblies for two species of Escallonia (Escalloniales).</title>
        <authorList>
            <person name="Chanderbali A."/>
            <person name="Dervinis C."/>
            <person name="Anghel I."/>
            <person name="Soltis D."/>
            <person name="Soltis P."/>
            <person name="Zapata F."/>
        </authorList>
    </citation>
    <scope>NUCLEOTIDE SEQUENCE</scope>
    <source>
        <strain evidence="8">UCBG92.1500</strain>
        <tissue evidence="8">Leaf</tissue>
    </source>
</reference>
<dbReference type="Pfam" id="PF02362">
    <property type="entry name" value="B3"/>
    <property type="match status" value="1"/>
</dbReference>
<keyword evidence="9" id="KW-1185">Reference proteome</keyword>
<feature type="compositionally biased region" description="Polar residues" evidence="6">
    <location>
        <begin position="310"/>
        <end position="325"/>
    </location>
</feature>
<dbReference type="GO" id="GO:0003700">
    <property type="term" value="F:DNA-binding transcription factor activity"/>
    <property type="evidence" value="ECO:0007669"/>
    <property type="project" value="InterPro"/>
</dbReference>
<dbReference type="SMART" id="SM01019">
    <property type="entry name" value="B3"/>
    <property type="match status" value="1"/>
</dbReference>
<dbReference type="InterPro" id="IPR015300">
    <property type="entry name" value="DNA-bd_pseudobarrel_sf"/>
</dbReference>
<feature type="non-terminal residue" evidence="8">
    <location>
        <position position="1"/>
    </location>
</feature>
<dbReference type="SUPFAM" id="SSF101936">
    <property type="entry name" value="DNA-binding pseudobarrel domain"/>
    <property type="match status" value="1"/>
</dbReference>
<feature type="compositionally biased region" description="Low complexity" evidence="6">
    <location>
        <begin position="31"/>
        <end position="44"/>
    </location>
</feature>
<name>A0AA88SDJ4_9ASTE</name>
<dbReference type="PROSITE" id="PS50863">
    <property type="entry name" value="B3"/>
    <property type="match status" value="1"/>
</dbReference>
<proteinExistence type="predicted"/>
<keyword evidence="5" id="KW-0539">Nucleus</keyword>
<keyword evidence="4" id="KW-0804">Transcription</keyword>
<keyword evidence="2" id="KW-0805">Transcription regulation</keyword>
<feature type="domain" description="TF-B3" evidence="7">
    <location>
        <begin position="115"/>
        <end position="221"/>
    </location>
</feature>
<protein>
    <recommendedName>
        <fullName evidence="7">TF-B3 domain-containing protein</fullName>
    </recommendedName>
</protein>
<feature type="region of interest" description="Disordered" evidence="6">
    <location>
        <begin position="302"/>
        <end position="325"/>
    </location>
</feature>